<evidence type="ECO:0000256" key="1">
    <source>
        <dbReference type="ARBA" id="ARBA00007926"/>
    </source>
</evidence>
<evidence type="ECO:0000256" key="2">
    <source>
        <dbReference type="ARBA" id="ARBA00022980"/>
    </source>
</evidence>
<dbReference type="EMBL" id="MTYJ01000366">
    <property type="protein sequence ID" value="OWA54032.1"/>
    <property type="molecule type" value="Genomic_DNA"/>
</dbReference>
<evidence type="ECO:0000256" key="4">
    <source>
        <dbReference type="ARBA" id="ARBA00035223"/>
    </source>
</evidence>
<reference evidence="8" key="1">
    <citation type="submission" date="2017-01" db="EMBL/GenBank/DDBJ databases">
        <title>Comparative genomics of anhydrobiosis in the tardigrade Hypsibius dujardini.</title>
        <authorList>
            <person name="Yoshida Y."/>
            <person name="Koutsovoulos G."/>
            <person name="Laetsch D."/>
            <person name="Stevens L."/>
            <person name="Kumar S."/>
            <person name="Horikawa D."/>
            <person name="Ishino K."/>
            <person name="Komine S."/>
            <person name="Tomita M."/>
            <person name="Blaxter M."/>
            <person name="Arakawa K."/>
        </authorList>
    </citation>
    <scope>NUCLEOTIDE SEQUENCE [LARGE SCALE GENOMIC DNA]</scope>
    <source>
        <strain evidence="8">Z151</strain>
    </source>
</reference>
<protein>
    <recommendedName>
        <fullName evidence="4">Large ribosomal subunit protein eL28</fullName>
    </recommendedName>
    <alternativeName>
        <fullName evidence="5">60S ribosomal protein L28</fullName>
    </alternativeName>
</protein>
<dbReference type="Gene3D" id="3.30.390.110">
    <property type="match status" value="1"/>
</dbReference>
<dbReference type="InterPro" id="IPR029004">
    <property type="entry name" value="Ribosomal_eL28/Mak16"/>
</dbReference>
<evidence type="ECO:0000313" key="8">
    <source>
        <dbReference type="Proteomes" id="UP000192578"/>
    </source>
</evidence>
<feature type="domain" description="Ribosomal eL28/Mak16" evidence="6">
    <location>
        <begin position="5"/>
        <end position="122"/>
    </location>
</feature>
<dbReference type="InterPro" id="IPR002672">
    <property type="entry name" value="Ribosomal_eL28"/>
</dbReference>
<dbReference type="Pfam" id="PF01778">
    <property type="entry name" value="Ribosomal_L28e"/>
    <property type="match status" value="1"/>
</dbReference>
<evidence type="ECO:0000256" key="5">
    <source>
        <dbReference type="ARBA" id="ARBA00035330"/>
    </source>
</evidence>
<evidence type="ECO:0000256" key="3">
    <source>
        <dbReference type="ARBA" id="ARBA00023274"/>
    </source>
</evidence>
<keyword evidence="3" id="KW-0687">Ribonucleoprotein</keyword>
<dbReference type="PANTHER" id="PTHR10544">
    <property type="entry name" value="60S RIBOSOMAL PROTEIN L28"/>
    <property type="match status" value="1"/>
</dbReference>
<organism evidence="7 8">
    <name type="scientific">Hypsibius exemplaris</name>
    <name type="common">Freshwater tardigrade</name>
    <dbReference type="NCBI Taxonomy" id="2072580"/>
    <lineage>
        <taxon>Eukaryota</taxon>
        <taxon>Metazoa</taxon>
        <taxon>Ecdysozoa</taxon>
        <taxon>Tardigrada</taxon>
        <taxon>Eutardigrada</taxon>
        <taxon>Parachela</taxon>
        <taxon>Hypsibioidea</taxon>
        <taxon>Hypsibiidae</taxon>
        <taxon>Hypsibius</taxon>
    </lineage>
</organism>
<keyword evidence="8" id="KW-1185">Reference proteome</keyword>
<dbReference type="Proteomes" id="UP000192578">
    <property type="component" value="Unassembled WGS sequence"/>
</dbReference>
<dbReference type="GO" id="GO:0003735">
    <property type="term" value="F:structural constituent of ribosome"/>
    <property type="evidence" value="ECO:0007669"/>
    <property type="project" value="InterPro"/>
</dbReference>
<evidence type="ECO:0000259" key="6">
    <source>
        <dbReference type="Pfam" id="PF01778"/>
    </source>
</evidence>
<dbReference type="GO" id="GO:1990904">
    <property type="term" value="C:ribonucleoprotein complex"/>
    <property type="evidence" value="ECO:0007669"/>
    <property type="project" value="UniProtKB-KW"/>
</dbReference>
<dbReference type="GO" id="GO:0006412">
    <property type="term" value="P:translation"/>
    <property type="evidence" value="ECO:0007669"/>
    <property type="project" value="InterPro"/>
</dbReference>
<dbReference type="GO" id="GO:0005840">
    <property type="term" value="C:ribosome"/>
    <property type="evidence" value="ECO:0007669"/>
    <property type="project" value="UniProtKB-KW"/>
</dbReference>
<evidence type="ECO:0000313" key="7">
    <source>
        <dbReference type="EMBL" id="OWA54032.1"/>
    </source>
</evidence>
<keyword evidence="2 7" id="KW-0689">Ribosomal protein</keyword>
<name>A0A9X6NHS2_HYPEX</name>
<proteinExistence type="inferred from homology"/>
<sequence>MSAELVWQIMGNNHAFLFKQRGIRKTFSKEPGNLKGFNSPRLSGLANKTVVGVQEAADKKGIVLAISHPTGSRKIKKTNSQVLLKKNSRTVYKSIKNQFRSRHLSNKIRSFAIRKASALLSSQRVKAPDAKAAKVEKAAKSKK</sequence>
<dbReference type="AlphaFoldDB" id="A0A9X6NHS2"/>
<dbReference type="OrthoDB" id="338850at2759"/>
<comment type="similarity">
    <text evidence="1">Belongs to the eukaryotic ribosomal protein eL28 family.</text>
</comment>
<accession>A0A9X6NHS2</accession>
<comment type="caution">
    <text evidence="7">The sequence shown here is derived from an EMBL/GenBank/DDBJ whole genome shotgun (WGS) entry which is preliminary data.</text>
</comment>
<gene>
    <name evidence="7" type="ORF">BV898_18454</name>
</gene>